<reference evidence="1 2" key="1">
    <citation type="submission" date="2017-07" db="EMBL/GenBank/DDBJ databases">
        <title>Acidovorax KNDSW TSA 6 genome sequence and assembly.</title>
        <authorList>
            <person name="Mayilraj S."/>
        </authorList>
    </citation>
    <scope>NUCLEOTIDE SEQUENCE [LARGE SCALE GENOMIC DNA]</scope>
    <source>
        <strain evidence="1 2">KNDSW-TSA6</strain>
    </source>
</reference>
<sequence length="215" mass="23445">MKRIGLTQRSHAVQGYAERRDMLDQRWAALIERLGGCPLPLSNSVGDVDAYLDALNLDALILTGGNDLSMLPDAADVAPERDRFEAEAYRHFLQRGKPVLGVCRGAQMINHLAGGRLVRVSGHVGTRHDLVWADASPAYWERPAEVNSYHGWAIPADGLASGMEALAWARDGTVEAFRAPQARIDAIVWHPERETELGPATLVFLSAALGLTSSR</sequence>
<dbReference type="RefSeq" id="WP_094285526.1">
    <property type="nucleotide sequence ID" value="NZ_NOIG01000001.1"/>
</dbReference>
<gene>
    <name evidence="1" type="ORF">CBY09_01100</name>
</gene>
<proteinExistence type="predicted"/>
<dbReference type="AlphaFoldDB" id="A0A235ESX5"/>
<dbReference type="EMBL" id="NOIG01000001">
    <property type="protein sequence ID" value="OYD52119.1"/>
    <property type="molecule type" value="Genomic_DNA"/>
</dbReference>
<accession>A0A235ESX5</accession>
<evidence type="ECO:0000313" key="1">
    <source>
        <dbReference type="EMBL" id="OYD52119.1"/>
    </source>
</evidence>
<dbReference type="PROSITE" id="PS51273">
    <property type="entry name" value="GATASE_TYPE_1"/>
    <property type="match status" value="1"/>
</dbReference>
<dbReference type="InterPro" id="IPR011697">
    <property type="entry name" value="Peptidase_C26"/>
</dbReference>
<dbReference type="OrthoDB" id="9813383at2"/>
<dbReference type="GO" id="GO:0005829">
    <property type="term" value="C:cytosol"/>
    <property type="evidence" value="ECO:0007669"/>
    <property type="project" value="TreeGrafter"/>
</dbReference>
<dbReference type="GO" id="GO:0033969">
    <property type="term" value="F:gamma-glutamyl-gamma-aminobutyrate hydrolase activity"/>
    <property type="evidence" value="ECO:0007669"/>
    <property type="project" value="TreeGrafter"/>
</dbReference>
<protein>
    <submittedName>
        <fullName evidence="1">Uncharacterized protein</fullName>
    </submittedName>
</protein>
<dbReference type="PANTHER" id="PTHR43235:SF1">
    <property type="entry name" value="GLUTAMINE AMIDOTRANSFERASE PB2B2.05-RELATED"/>
    <property type="match status" value="1"/>
</dbReference>
<keyword evidence="2" id="KW-1185">Reference proteome</keyword>
<dbReference type="Proteomes" id="UP000215441">
    <property type="component" value="Unassembled WGS sequence"/>
</dbReference>
<evidence type="ECO:0000313" key="2">
    <source>
        <dbReference type="Proteomes" id="UP000215441"/>
    </source>
</evidence>
<dbReference type="SUPFAM" id="SSF52317">
    <property type="entry name" value="Class I glutamine amidotransferase-like"/>
    <property type="match status" value="1"/>
</dbReference>
<organism evidence="1 2">
    <name type="scientific">Acidovorax kalamii</name>
    <dbReference type="NCBI Taxonomy" id="2004485"/>
    <lineage>
        <taxon>Bacteria</taxon>
        <taxon>Pseudomonadati</taxon>
        <taxon>Pseudomonadota</taxon>
        <taxon>Betaproteobacteria</taxon>
        <taxon>Burkholderiales</taxon>
        <taxon>Comamonadaceae</taxon>
        <taxon>Acidovorax</taxon>
    </lineage>
</organism>
<dbReference type="Pfam" id="PF07722">
    <property type="entry name" value="Peptidase_C26"/>
    <property type="match status" value="1"/>
</dbReference>
<dbReference type="GO" id="GO:0006598">
    <property type="term" value="P:polyamine catabolic process"/>
    <property type="evidence" value="ECO:0007669"/>
    <property type="project" value="TreeGrafter"/>
</dbReference>
<dbReference type="PANTHER" id="PTHR43235">
    <property type="entry name" value="GLUTAMINE AMIDOTRANSFERASE PB2B2.05-RELATED"/>
    <property type="match status" value="1"/>
</dbReference>
<dbReference type="InterPro" id="IPR029062">
    <property type="entry name" value="Class_I_gatase-like"/>
</dbReference>
<comment type="caution">
    <text evidence="1">The sequence shown here is derived from an EMBL/GenBank/DDBJ whole genome shotgun (WGS) entry which is preliminary data.</text>
</comment>
<name>A0A235ESX5_9BURK</name>
<dbReference type="Gene3D" id="3.40.50.880">
    <property type="match status" value="1"/>
</dbReference>
<dbReference type="InterPro" id="IPR044668">
    <property type="entry name" value="PuuD-like"/>
</dbReference>